<organism evidence="6 7">
    <name type="scientific">Pythium insidiosum</name>
    <name type="common">Pythiosis disease agent</name>
    <dbReference type="NCBI Taxonomy" id="114742"/>
    <lineage>
        <taxon>Eukaryota</taxon>
        <taxon>Sar</taxon>
        <taxon>Stramenopiles</taxon>
        <taxon>Oomycota</taxon>
        <taxon>Peronosporomycetes</taxon>
        <taxon>Pythiales</taxon>
        <taxon>Pythiaceae</taxon>
        <taxon>Pythium</taxon>
    </lineage>
</organism>
<dbReference type="InterPro" id="IPR001680">
    <property type="entry name" value="WD40_rpt"/>
</dbReference>
<dbReference type="Proteomes" id="UP001209570">
    <property type="component" value="Unassembled WGS sequence"/>
</dbReference>
<evidence type="ECO:0000256" key="4">
    <source>
        <dbReference type="ARBA" id="ARBA00023242"/>
    </source>
</evidence>
<comment type="subcellular location">
    <subcellularLocation>
        <location evidence="1">Nucleus</location>
    </subcellularLocation>
</comment>
<evidence type="ECO:0000313" key="6">
    <source>
        <dbReference type="EMBL" id="KAJ0400079.1"/>
    </source>
</evidence>
<dbReference type="Gene3D" id="2.130.10.10">
    <property type="entry name" value="YVTN repeat-like/Quinoprotein amine dehydrogenase"/>
    <property type="match status" value="1"/>
</dbReference>
<name>A0AAD5QA47_PYTIN</name>
<accession>A0AAD5QA47</accession>
<sequence>MAMQQLVATGAAAPTASTSTHFVGDKVKSLCFLKDANDEASNELLPLPLLATGGWDDGQSNAVSVLLPVVATADELALRLERGSPTRPVELRAVARAPHDGDVNALRFVSSSNQNLLFSASSTGAVTAFQVASAADTQTQALAISRVGAESLPPLAFRDAATCLDVCVTTSAGDATVVAASAGGDLAWLRLQGAGAAASVVTSLENKDSSRLPIHAVKVLTPPRDSVVATVGAAPGGQLRLWDATANQRYPVLTASAPPKTAALTSLETHPTRPELLITGGDDGSVAFWDQRRLDAPFRVDAHHDRAVRALLLHRTSPRLLFSASDDASVRCWHFEPSTRSAVEYDRHTAVHVAPVAQSFLPWNALDLHAASDSLIAGSDAQSLLLVRHASRLRV</sequence>
<gene>
    <name evidence="6" type="ORF">P43SY_003934</name>
</gene>
<evidence type="ECO:0000256" key="3">
    <source>
        <dbReference type="ARBA" id="ARBA00022737"/>
    </source>
</evidence>
<keyword evidence="2 5" id="KW-0853">WD repeat</keyword>
<dbReference type="SUPFAM" id="SSF50978">
    <property type="entry name" value="WD40 repeat-like"/>
    <property type="match status" value="1"/>
</dbReference>
<dbReference type="SMART" id="SM00320">
    <property type="entry name" value="WD40"/>
    <property type="match status" value="3"/>
</dbReference>
<proteinExistence type="predicted"/>
<dbReference type="PROSITE" id="PS50082">
    <property type="entry name" value="WD_REPEATS_2"/>
    <property type="match status" value="1"/>
</dbReference>
<dbReference type="EMBL" id="JAKCXM010000163">
    <property type="protein sequence ID" value="KAJ0400079.1"/>
    <property type="molecule type" value="Genomic_DNA"/>
</dbReference>
<reference evidence="6" key="1">
    <citation type="submission" date="2021-12" db="EMBL/GenBank/DDBJ databases">
        <title>Prjna785345.</title>
        <authorList>
            <person name="Rujirawat T."/>
            <person name="Krajaejun T."/>
        </authorList>
    </citation>
    <scope>NUCLEOTIDE SEQUENCE</scope>
    <source>
        <strain evidence="6">Pi057C3</strain>
    </source>
</reference>
<dbReference type="GO" id="GO:0031080">
    <property type="term" value="C:nuclear pore outer ring"/>
    <property type="evidence" value="ECO:0007669"/>
    <property type="project" value="TreeGrafter"/>
</dbReference>
<protein>
    <submittedName>
        <fullName evidence="6">Uncharacterized protein</fullName>
    </submittedName>
</protein>
<evidence type="ECO:0000256" key="2">
    <source>
        <dbReference type="ARBA" id="ARBA00022574"/>
    </source>
</evidence>
<comment type="caution">
    <text evidence="6">The sequence shown here is derived from an EMBL/GenBank/DDBJ whole genome shotgun (WGS) entry which is preliminary data.</text>
</comment>
<dbReference type="Pfam" id="PF00400">
    <property type="entry name" value="WD40"/>
    <property type="match status" value="2"/>
</dbReference>
<feature type="repeat" description="WD" evidence="5">
    <location>
        <begin position="257"/>
        <end position="290"/>
    </location>
</feature>
<dbReference type="PANTHER" id="PTHR22652:SF0">
    <property type="entry name" value="NUCLEOPORIN NUP43"/>
    <property type="match status" value="1"/>
</dbReference>
<dbReference type="PANTHER" id="PTHR22652">
    <property type="entry name" value="NUCLEOPORIN NUP43"/>
    <property type="match status" value="1"/>
</dbReference>
<keyword evidence="7" id="KW-1185">Reference proteome</keyword>
<keyword evidence="4" id="KW-0539">Nucleus</keyword>
<evidence type="ECO:0000256" key="1">
    <source>
        <dbReference type="ARBA" id="ARBA00004123"/>
    </source>
</evidence>
<evidence type="ECO:0000313" key="7">
    <source>
        <dbReference type="Proteomes" id="UP001209570"/>
    </source>
</evidence>
<keyword evidence="3" id="KW-0677">Repeat</keyword>
<dbReference type="InterPro" id="IPR015943">
    <property type="entry name" value="WD40/YVTN_repeat-like_dom_sf"/>
</dbReference>
<dbReference type="AlphaFoldDB" id="A0AAD5QA47"/>
<evidence type="ECO:0000256" key="5">
    <source>
        <dbReference type="PROSITE-ProRule" id="PRU00221"/>
    </source>
</evidence>
<dbReference type="InterPro" id="IPR036322">
    <property type="entry name" value="WD40_repeat_dom_sf"/>
</dbReference>